<dbReference type="AlphaFoldDB" id="A0A0R1LAX6"/>
<proteinExistence type="predicted"/>
<keyword evidence="3" id="KW-0808">Transferase</keyword>
<organism evidence="5 6">
    <name type="scientific">Lentilactobacillus sunkii DSM 19904</name>
    <dbReference type="NCBI Taxonomy" id="1423808"/>
    <lineage>
        <taxon>Bacteria</taxon>
        <taxon>Bacillati</taxon>
        <taxon>Bacillota</taxon>
        <taxon>Bacilli</taxon>
        <taxon>Lactobacillales</taxon>
        <taxon>Lactobacillaceae</taxon>
        <taxon>Lentilactobacillus</taxon>
    </lineage>
</organism>
<keyword evidence="2" id="KW-0762">Sugar transport</keyword>
<dbReference type="PATRIC" id="fig|1423808.3.peg.362"/>
<comment type="caution">
    <text evidence="5">The sequence shown here is derived from an EMBL/GenBank/DDBJ whole genome shotgun (WGS) entry which is preliminary data.</text>
</comment>
<dbReference type="InterPro" id="IPR036542">
    <property type="entry name" value="PTS_IIA_lac/cel_sf"/>
</dbReference>
<dbReference type="PANTHER" id="PTHR34382">
    <property type="entry name" value="PTS SYSTEM N,N'-DIACETYLCHITOBIOSE-SPECIFIC EIIA COMPONENT"/>
    <property type="match status" value="1"/>
</dbReference>
<name>A0A0R1LAX6_9LACO</name>
<keyword evidence="6" id="KW-1185">Reference proteome</keyword>
<gene>
    <name evidence="5" type="ORF">FD17_GL000363</name>
</gene>
<dbReference type="RefSeq" id="WP_057823132.1">
    <property type="nucleotide sequence ID" value="NZ_AZEA01000001.1"/>
</dbReference>
<accession>A0A0R1LAX6</accession>
<dbReference type="SUPFAM" id="SSF46973">
    <property type="entry name" value="Enzyme IIa from lactose specific PTS, IIa-lac"/>
    <property type="match status" value="1"/>
</dbReference>
<dbReference type="PANTHER" id="PTHR34382:SF7">
    <property type="entry name" value="PTS SYSTEM N,N'-DIACETYLCHITOBIOSE-SPECIFIC EIIA COMPONENT"/>
    <property type="match status" value="1"/>
</dbReference>
<dbReference type="GO" id="GO:0009401">
    <property type="term" value="P:phosphoenolpyruvate-dependent sugar phosphotransferase system"/>
    <property type="evidence" value="ECO:0007669"/>
    <property type="project" value="UniProtKB-KW"/>
</dbReference>
<dbReference type="OrthoDB" id="350602at2"/>
<evidence type="ECO:0000313" key="6">
    <source>
        <dbReference type="Proteomes" id="UP000051581"/>
    </source>
</evidence>
<sequence length="103" mass="11789">MTDDQLNEISMQMLNDAGKAKHILTDILDDMNSHTLESSGVNDQLTLVHQWLVKAHKQQNLVIAESEQTHYSVLFTHAQDTLMNTETIEFIIKKFIPILLNDN</sequence>
<dbReference type="GO" id="GO:0016740">
    <property type="term" value="F:transferase activity"/>
    <property type="evidence" value="ECO:0007669"/>
    <property type="project" value="UniProtKB-KW"/>
</dbReference>
<dbReference type="InterPro" id="IPR003188">
    <property type="entry name" value="PTS_IIA_lac/cel"/>
</dbReference>
<evidence type="ECO:0000256" key="1">
    <source>
        <dbReference type="ARBA" id="ARBA00022448"/>
    </source>
</evidence>
<evidence type="ECO:0000256" key="3">
    <source>
        <dbReference type="ARBA" id="ARBA00022679"/>
    </source>
</evidence>
<evidence type="ECO:0000256" key="4">
    <source>
        <dbReference type="ARBA" id="ARBA00022683"/>
    </source>
</evidence>
<dbReference type="Proteomes" id="UP000051581">
    <property type="component" value="Unassembled WGS sequence"/>
</dbReference>
<dbReference type="Gene3D" id="1.20.58.80">
    <property type="entry name" value="Phosphotransferase system, lactose/cellobiose-type IIA subunit"/>
    <property type="match status" value="1"/>
</dbReference>
<evidence type="ECO:0000313" key="5">
    <source>
        <dbReference type="EMBL" id="KRK90121.1"/>
    </source>
</evidence>
<dbReference type="Pfam" id="PF02255">
    <property type="entry name" value="PTS_IIA"/>
    <property type="match status" value="1"/>
</dbReference>
<protein>
    <submittedName>
        <fullName evidence="5">Uncharacterized protein</fullName>
    </submittedName>
</protein>
<evidence type="ECO:0000256" key="2">
    <source>
        <dbReference type="ARBA" id="ARBA00022597"/>
    </source>
</evidence>
<keyword evidence="1" id="KW-0813">Transport</keyword>
<reference evidence="5 6" key="1">
    <citation type="journal article" date="2015" name="Genome Announc.">
        <title>Expanding the biotechnology potential of lactobacilli through comparative genomics of 213 strains and associated genera.</title>
        <authorList>
            <person name="Sun Z."/>
            <person name="Harris H.M."/>
            <person name="McCann A."/>
            <person name="Guo C."/>
            <person name="Argimon S."/>
            <person name="Zhang W."/>
            <person name="Yang X."/>
            <person name="Jeffery I.B."/>
            <person name="Cooney J.C."/>
            <person name="Kagawa T.F."/>
            <person name="Liu W."/>
            <person name="Song Y."/>
            <person name="Salvetti E."/>
            <person name="Wrobel A."/>
            <person name="Rasinkangas P."/>
            <person name="Parkhill J."/>
            <person name="Rea M.C."/>
            <person name="O'Sullivan O."/>
            <person name="Ritari J."/>
            <person name="Douillard F.P."/>
            <person name="Paul Ross R."/>
            <person name="Yang R."/>
            <person name="Briner A.E."/>
            <person name="Felis G.E."/>
            <person name="de Vos W.M."/>
            <person name="Barrangou R."/>
            <person name="Klaenhammer T.R."/>
            <person name="Caufield P.W."/>
            <person name="Cui Y."/>
            <person name="Zhang H."/>
            <person name="O'Toole P.W."/>
        </authorList>
    </citation>
    <scope>NUCLEOTIDE SEQUENCE [LARGE SCALE GENOMIC DNA]</scope>
    <source>
        <strain evidence="5 6">DSM 19904</strain>
    </source>
</reference>
<keyword evidence="4" id="KW-0598">Phosphotransferase system</keyword>
<dbReference type="EMBL" id="AZEA01000001">
    <property type="protein sequence ID" value="KRK90121.1"/>
    <property type="molecule type" value="Genomic_DNA"/>
</dbReference>